<dbReference type="InterPro" id="IPR011057">
    <property type="entry name" value="Mss4-like_sf"/>
</dbReference>
<dbReference type="GO" id="GO:0046872">
    <property type="term" value="F:metal ion binding"/>
    <property type="evidence" value="ECO:0007669"/>
    <property type="project" value="UniProtKB-KW"/>
</dbReference>
<dbReference type="PANTHER" id="PTHR33337:SF40">
    <property type="entry name" value="CENP-V_GFA DOMAIN-CONTAINING PROTEIN-RELATED"/>
    <property type="match status" value="1"/>
</dbReference>
<dbReference type="InterPro" id="IPR006913">
    <property type="entry name" value="CENP-V/GFA"/>
</dbReference>
<dbReference type="Gene3D" id="3.90.1590.10">
    <property type="entry name" value="glutathione-dependent formaldehyde- activating enzyme (gfa)"/>
    <property type="match status" value="1"/>
</dbReference>
<sequence length="158" mass="16962">MSAARITGGCQCGAVRFRVTGLGRASICHCRMCQKAFGGFFGPLVTAKGLEWTRGEPRRFASSNVARRGFCAACGTPLTYEYEGGIDVAIGALDDPNLAPPTVQLNPADKLPIYDELHRLPGRPPGEQAASDAFLASVESHQHPDHDTDQPHSREARS</sequence>
<evidence type="ECO:0000256" key="5">
    <source>
        <dbReference type="SAM" id="MobiDB-lite"/>
    </source>
</evidence>
<evidence type="ECO:0000313" key="7">
    <source>
        <dbReference type="EMBL" id="XCG50422.1"/>
    </source>
</evidence>
<feature type="compositionally biased region" description="Basic and acidic residues" evidence="5">
    <location>
        <begin position="140"/>
        <end position="158"/>
    </location>
</feature>
<reference evidence="7" key="1">
    <citation type="submission" date="2024-06" db="EMBL/GenBank/DDBJ databases">
        <title>Mesorhizobium karijinii sp. nov., a symbiont of the iconic Swainsona formosa from arid Australia.</title>
        <authorList>
            <person name="Hill Y.J."/>
            <person name="Watkin E.L.J."/>
            <person name="O'Hara G.W."/>
            <person name="Terpolilli J."/>
            <person name="Tye M.L."/>
            <person name="Kohlmeier M.G."/>
        </authorList>
    </citation>
    <scope>NUCLEOTIDE SEQUENCE</scope>
    <source>
        <strain evidence="7">WSM2240</strain>
    </source>
</reference>
<evidence type="ECO:0000256" key="4">
    <source>
        <dbReference type="ARBA" id="ARBA00023239"/>
    </source>
</evidence>
<organism evidence="7">
    <name type="scientific">Mesorhizobium sp. WSM2240</name>
    <dbReference type="NCBI Taxonomy" id="3228851"/>
    <lineage>
        <taxon>Bacteria</taxon>
        <taxon>Pseudomonadati</taxon>
        <taxon>Pseudomonadota</taxon>
        <taxon>Alphaproteobacteria</taxon>
        <taxon>Hyphomicrobiales</taxon>
        <taxon>Phyllobacteriaceae</taxon>
        <taxon>Mesorhizobium</taxon>
    </lineage>
</organism>
<dbReference type="EMBL" id="CP159253">
    <property type="protein sequence ID" value="XCG50422.1"/>
    <property type="molecule type" value="Genomic_DNA"/>
</dbReference>
<evidence type="ECO:0000256" key="1">
    <source>
        <dbReference type="ARBA" id="ARBA00005495"/>
    </source>
</evidence>
<dbReference type="RefSeq" id="WP_353642051.1">
    <property type="nucleotide sequence ID" value="NZ_CP159253.1"/>
</dbReference>
<proteinExistence type="inferred from homology"/>
<evidence type="ECO:0000256" key="2">
    <source>
        <dbReference type="ARBA" id="ARBA00022723"/>
    </source>
</evidence>
<dbReference type="PANTHER" id="PTHR33337">
    <property type="entry name" value="GFA DOMAIN-CONTAINING PROTEIN"/>
    <property type="match status" value="1"/>
</dbReference>
<feature type="domain" description="CENP-V/GFA" evidence="6">
    <location>
        <begin position="6"/>
        <end position="109"/>
    </location>
</feature>
<accession>A0AAU8CU11</accession>
<dbReference type="PROSITE" id="PS51891">
    <property type="entry name" value="CENP_V_GFA"/>
    <property type="match status" value="1"/>
</dbReference>
<feature type="region of interest" description="Disordered" evidence="5">
    <location>
        <begin position="120"/>
        <end position="158"/>
    </location>
</feature>
<dbReference type="AlphaFoldDB" id="A0AAU8CU11"/>
<evidence type="ECO:0000256" key="3">
    <source>
        <dbReference type="ARBA" id="ARBA00022833"/>
    </source>
</evidence>
<protein>
    <submittedName>
        <fullName evidence="7">GFA family protein</fullName>
    </submittedName>
</protein>
<dbReference type="SUPFAM" id="SSF51316">
    <property type="entry name" value="Mss4-like"/>
    <property type="match status" value="1"/>
</dbReference>
<comment type="similarity">
    <text evidence="1">Belongs to the Gfa family.</text>
</comment>
<keyword evidence="2" id="KW-0479">Metal-binding</keyword>
<dbReference type="Pfam" id="PF04828">
    <property type="entry name" value="GFA"/>
    <property type="match status" value="1"/>
</dbReference>
<keyword evidence="3" id="KW-0862">Zinc</keyword>
<keyword evidence="4" id="KW-0456">Lyase</keyword>
<name>A0AAU8CU11_9HYPH</name>
<evidence type="ECO:0000259" key="6">
    <source>
        <dbReference type="PROSITE" id="PS51891"/>
    </source>
</evidence>
<dbReference type="GO" id="GO:0016846">
    <property type="term" value="F:carbon-sulfur lyase activity"/>
    <property type="evidence" value="ECO:0007669"/>
    <property type="project" value="InterPro"/>
</dbReference>
<gene>
    <name evidence="7" type="ORF">ABVK50_08065</name>
</gene>